<evidence type="ECO:0000313" key="5">
    <source>
        <dbReference type="Proteomes" id="UP000829685"/>
    </source>
</evidence>
<dbReference type="SMART" id="SM00248">
    <property type="entry name" value="ANK"/>
    <property type="match status" value="5"/>
</dbReference>
<dbReference type="SUPFAM" id="SSF48403">
    <property type="entry name" value="Ankyrin repeat"/>
    <property type="match status" value="1"/>
</dbReference>
<evidence type="ECO:0008006" key="6">
    <source>
        <dbReference type="Google" id="ProtNLM"/>
    </source>
</evidence>
<keyword evidence="2 3" id="KW-0040">ANK repeat</keyword>
<dbReference type="PANTHER" id="PTHR24198:SF165">
    <property type="entry name" value="ANKYRIN REPEAT-CONTAINING PROTEIN-RELATED"/>
    <property type="match status" value="1"/>
</dbReference>
<dbReference type="Gene3D" id="1.25.40.20">
    <property type="entry name" value="Ankyrin repeat-containing domain"/>
    <property type="match status" value="1"/>
</dbReference>
<dbReference type="AlphaFoldDB" id="A0A9Q0ASE0"/>
<name>A0A9Q0ASE0_9PEZI</name>
<organism evidence="4 5">
    <name type="scientific">Neoarthrinium moseri</name>
    <dbReference type="NCBI Taxonomy" id="1658444"/>
    <lineage>
        <taxon>Eukaryota</taxon>
        <taxon>Fungi</taxon>
        <taxon>Dikarya</taxon>
        <taxon>Ascomycota</taxon>
        <taxon>Pezizomycotina</taxon>
        <taxon>Sordariomycetes</taxon>
        <taxon>Xylariomycetidae</taxon>
        <taxon>Amphisphaeriales</taxon>
        <taxon>Apiosporaceae</taxon>
        <taxon>Neoarthrinium</taxon>
    </lineage>
</organism>
<evidence type="ECO:0000256" key="3">
    <source>
        <dbReference type="PROSITE-ProRule" id="PRU00023"/>
    </source>
</evidence>
<dbReference type="InterPro" id="IPR036770">
    <property type="entry name" value="Ankyrin_rpt-contain_sf"/>
</dbReference>
<evidence type="ECO:0000313" key="4">
    <source>
        <dbReference type="EMBL" id="KAI1877610.1"/>
    </source>
</evidence>
<sequence>MAGLEDFPTELLDVLLDELGESLISSAPALLRCCKQLYRRLVPCLYTRKDVRNRAMAWACRAGVLEVVELAAFYGAPVSTAISTSGVQDLTLHLAIKGGKSDVFKLLLQLGARLDDPVMSQQGRQRVHSSIMKRFCSPRYASSNPNLIKMFFESRLQNQMRDDGCGPEVYDPLAQLIVAGASTELVRLLLRQGADPEGIRRCSRKDYLCPLSAAITVGSPSIFRLLLEHGAVIHGKGMMESPHKGSVVPICAAAISLARHHYGMSMMQLCLEHGADINQRFPIRVYGPRLWTNDWYEASPLSVFLTSIMVGEIENDPVQGLVYLLDRGALISNPAKNRVTPFNMKSDLVSHSSLDIVLGLRNRAAREHVHLLRVVKLLVYYGAARDDTGHLLSKYLWGSYISSTQERSEQIELAKILIADLMVEETHEVLAHYIINACSPILPLADALNINVVQLLIAAGSAGNSATNAKILVALIPHYTSYADDGTTNAAVTHGHAAMKDMSVGLTVTSTRKLEDNL</sequence>
<dbReference type="EMBL" id="JAFIMR010000006">
    <property type="protein sequence ID" value="KAI1877610.1"/>
    <property type="molecule type" value="Genomic_DNA"/>
</dbReference>
<dbReference type="InterPro" id="IPR002110">
    <property type="entry name" value="Ankyrin_rpt"/>
</dbReference>
<gene>
    <name evidence="4" type="ORF">JX265_003618</name>
</gene>
<comment type="caution">
    <text evidence="4">The sequence shown here is derived from an EMBL/GenBank/DDBJ whole genome shotgun (WGS) entry which is preliminary data.</text>
</comment>
<feature type="repeat" description="ANK" evidence="3">
    <location>
        <begin position="92"/>
        <end position="115"/>
    </location>
</feature>
<accession>A0A9Q0ASE0</accession>
<evidence type="ECO:0000256" key="2">
    <source>
        <dbReference type="ARBA" id="ARBA00023043"/>
    </source>
</evidence>
<proteinExistence type="predicted"/>
<reference evidence="4" key="1">
    <citation type="submission" date="2021-03" db="EMBL/GenBank/DDBJ databases">
        <title>Revisited historic fungal species revealed as producer of novel bioactive compounds through whole genome sequencing and comparative genomics.</title>
        <authorList>
            <person name="Vignolle G.A."/>
            <person name="Hochenegger N."/>
            <person name="Mach R.L."/>
            <person name="Mach-Aigner A.R."/>
            <person name="Javad Rahimi M."/>
            <person name="Salim K.A."/>
            <person name="Chan C.M."/>
            <person name="Lim L.B.L."/>
            <person name="Cai F."/>
            <person name="Druzhinina I.S."/>
            <person name="U'Ren J.M."/>
            <person name="Derntl C."/>
        </authorList>
    </citation>
    <scope>NUCLEOTIDE SEQUENCE</scope>
    <source>
        <strain evidence="4">TUCIM 5799</strain>
    </source>
</reference>
<keyword evidence="5" id="KW-1185">Reference proteome</keyword>
<dbReference type="PANTHER" id="PTHR24198">
    <property type="entry name" value="ANKYRIN REPEAT AND PROTEIN KINASE DOMAIN-CONTAINING PROTEIN"/>
    <property type="match status" value="1"/>
</dbReference>
<protein>
    <recommendedName>
        <fullName evidence="6">Ankyrin</fullName>
    </recommendedName>
</protein>
<evidence type="ECO:0000256" key="1">
    <source>
        <dbReference type="ARBA" id="ARBA00022737"/>
    </source>
</evidence>
<dbReference type="PROSITE" id="PS50088">
    <property type="entry name" value="ANK_REPEAT"/>
    <property type="match status" value="1"/>
</dbReference>
<keyword evidence="1" id="KW-0677">Repeat</keyword>
<dbReference type="PROSITE" id="PS50297">
    <property type="entry name" value="ANK_REP_REGION"/>
    <property type="match status" value="1"/>
</dbReference>
<dbReference type="Proteomes" id="UP000829685">
    <property type="component" value="Unassembled WGS sequence"/>
</dbReference>